<accession>A0A9E8MX89</accession>
<name>A0A9E8MX89_9FLAO</name>
<feature type="transmembrane region" description="Helical" evidence="1">
    <location>
        <begin position="35"/>
        <end position="57"/>
    </location>
</feature>
<organism evidence="2 3">
    <name type="scientific">Lacinutrix neustonica</name>
    <dbReference type="NCBI Taxonomy" id="2980107"/>
    <lineage>
        <taxon>Bacteria</taxon>
        <taxon>Pseudomonadati</taxon>
        <taxon>Bacteroidota</taxon>
        <taxon>Flavobacteriia</taxon>
        <taxon>Flavobacteriales</taxon>
        <taxon>Flavobacteriaceae</taxon>
        <taxon>Lacinutrix</taxon>
    </lineage>
</organism>
<reference evidence="2" key="1">
    <citation type="submission" date="2022-11" db="EMBL/GenBank/DDBJ databases">
        <title>Lacinutrix neustonica HL-RS19T sp. nov., isolated from the surface microlayer sample of brackish Lake Shihwa.</title>
        <authorList>
            <person name="Choi J.Y."/>
            <person name="Hwang C.Y."/>
        </authorList>
    </citation>
    <scope>NUCLEOTIDE SEQUENCE</scope>
    <source>
        <strain evidence="2">HL-RS19</strain>
    </source>
</reference>
<feature type="transmembrane region" description="Helical" evidence="1">
    <location>
        <begin position="69"/>
        <end position="87"/>
    </location>
</feature>
<dbReference type="EMBL" id="CP113088">
    <property type="protein sequence ID" value="WAC02590.1"/>
    <property type="molecule type" value="Genomic_DNA"/>
</dbReference>
<dbReference type="Proteomes" id="UP001164705">
    <property type="component" value="Chromosome"/>
</dbReference>
<evidence type="ECO:0000313" key="2">
    <source>
        <dbReference type="EMBL" id="WAC02590.1"/>
    </source>
</evidence>
<dbReference type="AlphaFoldDB" id="A0A9E8MX89"/>
<keyword evidence="1" id="KW-1133">Transmembrane helix</keyword>
<dbReference type="KEGG" id="lnu:N7U66_02535"/>
<evidence type="ECO:0000256" key="1">
    <source>
        <dbReference type="SAM" id="Phobius"/>
    </source>
</evidence>
<feature type="transmembrane region" description="Helical" evidence="1">
    <location>
        <begin position="12"/>
        <end position="29"/>
    </location>
</feature>
<protein>
    <submittedName>
        <fullName evidence="2">Uncharacterized protein</fullName>
    </submittedName>
</protein>
<sequence length="91" mass="10249">MRDKINDPKYNIILIFIFEIIGSTIAFTADYSGAGMAAIIIKWIPAIIGLLTIIIYFVSSLFIRTKNWIITLIGIILIVTVSLHINFTDFT</sequence>
<gene>
    <name evidence="2" type="ORF">N7U66_02535</name>
</gene>
<keyword evidence="1" id="KW-0472">Membrane</keyword>
<evidence type="ECO:0000313" key="3">
    <source>
        <dbReference type="Proteomes" id="UP001164705"/>
    </source>
</evidence>
<keyword evidence="1" id="KW-0812">Transmembrane</keyword>
<keyword evidence="3" id="KW-1185">Reference proteome</keyword>
<dbReference type="RefSeq" id="WP_267677187.1">
    <property type="nucleotide sequence ID" value="NZ_CP113088.1"/>
</dbReference>
<proteinExistence type="predicted"/>